<gene>
    <name evidence="1" type="ORF">IFT62_18615</name>
</gene>
<reference evidence="1 2" key="1">
    <citation type="journal article" date="2020" name="FEMS Microbiol. Ecol.">
        <title>Temporal dynamics of bacterial communities during seed development and maturation.</title>
        <authorList>
            <person name="Chesneau G."/>
            <person name="Torres-Cortes G."/>
            <person name="Briand M."/>
            <person name="Darrasse A."/>
            <person name="Preveaux A."/>
            <person name="Marais C."/>
            <person name="Jacques M.A."/>
            <person name="Shade A."/>
            <person name="Barret M."/>
        </authorList>
    </citation>
    <scope>NUCLEOTIDE SEQUENCE [LARGE SCALE GENOMIC DNA]</scope>
    <source>
        <strain evidence="1 2">CFBP13723</strain>
    </source>
</reference>
<protein>
    <submittedName>
        <fullName evidence="1">Uncharacterized protein</fullName>
    </submittedName>
</protein>
<dbReference type="Proteomes" id="UP000625247">
    <property type="component" value="Unassembled WGS sequence"/>
</dbReference>
<keyword evidence="2" id="KW-1185">Reference proteome</keyword>
<organism evidence="1 2">
    <name type="scientific">Pseudomonas lutea</name>
    <dbReference type="NCBI Taxonomy" id="243924"/>
    <lineage>
        <taxon>Bacteria</taxon>
        <taxon>Pseudomonadati</taxon>
        <taxon>Pseudomonadota</taxon>
        <taxon>Gammaproteobacteria</taxon>
        <taxon>Pseudomonadales</taxon>
        <taxon>Pseudomonadaceae</taxon>
        <taxon>Pseudomonas</taxon>
    </lineage>
</organism>
<name>A0ABR9ACL7_9PSED</name>
<dbReference type="EMBL" id="JACYNP010000008">
    <property type="protein sequence ID" value="MBD8123228.1"/>
    <property type="molecule type" value="Genomic_DNA"/>
</dbReference>
<comment type="caution">
    <text evidence="1">The sequence shown here is derived from an EMBL/GenBank/DDBJ whole genome shotgun (WGS) entry which is preliminary data.</text>
</comment>
<evidence type="ECO:0000313" key="1">
    <source>
        <dbReference type="EMBL" id="MBD8123228.1"/>
    </source>
</evidence>
<evidence type="ECO:0000313" key="2">
    <source>
        <dbReference type="Proteomes" id="UP000625247"/>
    </source>
</evidence>
<dbReference type="RefSeq" id="WP_191945211.1">
    <property type="nucleotide sequence ID" value="NZ_JACYNP010000008.1"/>
</dbReference>
<accession>A0ABR9ACL7</accession>
<proteinExistence type="predicted"/>
<sequence>MNILDHINNNLFLKEIFSDELKEKILIGQLGLDVEGRFSINLHTMQKPSIEIPKWGAHGHNYDVIVIKLFGSNATNLSIKNWRNISYFITQGQADYF</sequence>